<evidence type="ECO:0000313" key="4">
    <source>
        <dbReference type="EMBL" id="KFX12325.1"/>
    </source>
</evidence>
<protein>
    <recommendedName>
        <fullName evidence="2">Deoxyguanosinetriphosphate triphosphohydrolase-like protein</fullName>
    </recommendedName>
</protein>
<reference evidence="4 5" key="1">
    <citation type="submission" date="2014-08" db="EMBL/GenBank/DDBJ databases">
        <title>Genome sequences of NCPPB Pectobacterium isolates.</title>
        <authorList>
            <person name="Glover R.H."/>
            <person name="Sapp M."/>
            <person name="Elphinstone J."/>
        </authorList>
    </citation>
    <scope>NUCLEOTIDE SEQUENCE [LARGE SCALE GENOMIC DNA]</scope>
    <source>
        <strain evidence="4 5">NCPPB 2793</strain>
    </source>
</reference>
<dbReference type="NCBIfam" id="TIGR01353">
    <property type="entry name" value="dGTP_triPase"/>
    <property type="match status" value="1"/>
</dbReference>
<dbReference type="InterPro" id="IPR006261">
    <property type="entry name" value="dGTPase"/>
</dbReference>
<dbReference type="InterPro" id="IPR006674">
    <property type="entry name" value="HD_domain"/>
</dbReference>
<dbReference type="Pfam" id="PF13286">
    <property type="entry name" value="HD_assoc"/>
    <property type="match status" value="1"/>
</dbReference>
<dbReference type="EMBL" id="JQHL01000027">
    <property type="protein sequence ID" value="KFX12325.1"/>
    <property type="molecule type" value="Genomic_DNA"/>
</dbReference>
<dbReference type="SUPFAM" id="SSF109604">
    <property type="entry name" value="HD-domain/PDEase-like"/>
    <property type="match status" value="1"/>
</dbReference>
<dbReference type="RefSeq" id="WP_039308937.1">
    <property type="nucleotide sequence ID" value="NZ_JQHL01000027.1"/>
</dbReference>
<evidence type="ECO:0000256" key="1">
    <source>
        <dbReference type="ARBA" id="ARBA00022801"/>
    </source>
</evidence>
<sequence>MLLNNESIWDERRGSNKKRAEEIRSESKRDLSRLIHSSPFRRLQSKTQVLGLGESDFYRTRLTHSMEVAQIGSGLLSQLEIKYKNNDAWGLLPDHDLIQAICLAHDIGHPPFGHGGEVALNYCMKSFDGFEGNGQTLRILSRLDKYTAEHGLDPTRRLLLGVLKYPVSYSLLVNKNRYDPIPASSPDWLFKSSNYKPPKCYLDSEADVVLFALKPFSSEDQALFTSIETIMTPDDKQPSHNKSIYKALDTTIMDLADEISYSLHDLEDAISLGMISQNMWMEHFEGKEELFSNCHCSTFSGTINSVANSLFGESYKRKECIGMLVHLMITSVILVDSNPDFKSGLLRKKAVLPQQVEALREKIFSLVKVKVIQHENVQLLEFKGQRLIVELFGVLASDPERFLPTSTLKIYKHQAQSGTKAGMRVICDYVSGMTDDYATRLYEKIFVPRKGSIFDRL</sequence>
<accession>A0ABR4UUG0</accession>
<dbReference type="InterPro" id="IPR003607">
    <property type="entry name" value="HD/PDEase_dom"/>
</dbReference>
<dbReference type="SMART" id="SM00471">
    <property type="entry name" value="HDc"/>
    <property type="match status" value="1"/>
</dbReference>
<dbReference type="NCBIfam" id="NF003701">
    <property type="entry name" value="PRK05318.1"/>
    <property type="match status" value="1"/>
</dbReference>
<dbReference type="PANTHER" id="PTHR11373">
    <property type="entry name" value="DEOXYNUCLEOSIDE TRIPHOSPHATE TRIPHOSPHOHYDROLASE"/>
    <property type="match status" value="1"/>
</dbReference>
<evidence type="ECO:0000313" key="5">
    <source>
        <dbReference type="Proteomes" id="UP000032869"/>
    </source>
</evidence>
<comment type="similarity">
    <text evidence="2">Belongs to the dGTPase family. Type 2 subfamily.</text>
</comment>
<dbReference type="Gene3D" id="1.10.3210.10">
    <property type="entry name" value="Hypothetical protein af1432"/>
    <property type="match status" value="2"/>
</dbReference>
<dbReference type="PANTHER" id="PTHR11373:SF32">
    <property type="entry name" value="DEOXYGUANOSINETRIPHOSPHATE TRIPHOSPHOHYDROLASE"/>
    <property type="match status" value="1"/>
</dbReference>
<dbReference type="InterPro" id="IPR026875">
    <property type="entry name" value="PHydrolase_assoc_dom"/>
</dbReference>
<dbReference type="CDD" id="cd00077">
    <property type="entry name" value="HDc"/>
    <property type="match status" value="1"/>
</dbReference>
<gene>
    <name evidence="4" type="ORF">JV35_20590</name>
</gene>
<dbReference type="Pfam" id="PF01966">
    <property type="entry name" value="HD"/>
    <property type="match status" value="1"/>
</dbReference>
<keyword evidence="5" id="KW-1185">Reference proteome</keyword>
<evidence type="ECO:0000256" key="2">
    <source>
        <dbReference type="HAMAP-Rule" id="MF_01212"/>
    </source>
</evidence>
<dbReference type="InterPro" id="IPR050135">
    <property type="entry name" value="dGTPase-like"/>
</dbReference>
<dbReference type="HAMAP" id="MF_01212">
    <property type="entry name" value="dGTPase_type2"/>
    <property type="match status" value="1"/>
</dbReference>
<proteinExistence type="inferred from homology"/>
<organism evidence="4 5">
    <name type="scientific">Pectobacterium betavasculorum</name>
    <dbReference type="NCBI Taxonomy" id="55207"/>
    <lineage>
        <taxon>Bacteria</taxon>
        <taxon>Pseudomonadati</taxon>
        <taxon>Pseudomonadota</taxon>
        <taxon>Gammaproteobacteria</taxon>
        <taxon>Enterobacterales</taxon>
        <taxon>Pectobacteriaceae</taxon>
        <taxon>Pectobacterium</taxon>
    </lineage>
</organism>
<dbReference type="InterPro" id="IPR023023">
    <property type="entry name" value="dNTPase_2"/>
</dbReference>
<feature type="domain" description="HD" evidence="3">
    <location>
        <begin position="61"/>
        <end position="262"/>
    </location>
</feature>
<comment type="caution">
    <text evidence="4">The sequence shown here is derived from an EMBL/GenBank/DDBJ whole genome shotgun (WGS) entry which is preliminary data.</text>
</comment>
<dbReference type="Proteomes" id="UP000032869">
    <property type="component" value="Unassembled WGS sequence"/>
</dbReference>
<dbReference type="PROSITE" id="PS51831">
    <property type="entry name" value="HD"/>
    <property type="match status" value="1"/>
</dbReference>
<evidence type="ECO:0000259" key="3">
    <source>
        <dbReference type="PROSITE" id="PS51831"/>
    </source>
</evidence>
<dbReference type="NCBIfam" id="NF041026">
    <property type="entry name" value="antiphage_dGTPase"/>
    <property type="match status" value="1"/>
</dbReference>
<name>A0ABR4UUG0_9GAMM</name>
<keyword evidence="1 2" id="KW-0378">Hydrolase</keyword>